<keyword evidence="11 14" id="KW-1133">Transmembrane helix</keyword>
<dbReference type="Gene3D" id="3.30.565.10">
    <property type="entry name" value="Histidine kinase-like ATPase, C-terminal domain"/>
    <property type="match status" value="1"/>
</dbReference>
<dbReference type="PROSITE" id="PS50885">
    <property type="entry name" value="HAMP"/>
    <property type="match status" value="1"/>
</dbReference>
<dbReference type="GO" id="GO:0005886">
    <property type="term" value="C:plasma membrane"/>
    <property type="evidence" value="ECO:0007669"/>
    <property type="project" value="UniProtKB-SubCell"/>
</dbReference>
<dbReference type="Pfam" id="PF00512">
    <property type="entry name" value="HisKA"/>
    <property type="match status" value="1"/>
</dbReference>
<dbReference type="SUPFAM" id="SSF47384">
    <property type="entry name" value="Homodimeric domain of signal transducing histidine kinase"/>
    <property type="match status" value="1"/>
</dbReference>
<dbReference type="PANTHER" id="PTHR45528">
    <property type="entry name" value="SENSOR HISTIDINE KINASE CPXA"/>
    <property type="match status" value="1"/>
</dbReference>
<dbReference type="SMART" id="SM00388">
    <property type="entry name" value="HisKA"/>
    <property type="match status" value="1"/>
</dbReference>
<feature type="domain" description="HAMP" evidence="16">
    <location>
        <begin position="192"/>
        <end position="245"/>
    </location>
</feature>
<keyword evidence="6" id="KW-0808">Transferase</keyword>
<name>A0A285CH23_9BACI</name>
<protein>
    <recommendedName>
        <fullName evidence="3">histidine kinase</fullName>
        <ecNumber evidence="3">2.7.13.3</ecNumber>
    </recommendedName>
</protein>
<dbReference type="InterPro" id="IPR036890">
    <property type="entry name" value="HATPase_C_sf"/>
</dbReference>
<dbReference type="Gene3D" id="1.10.287.130">
    <property type="match status" value="1"/>
</dbReference>
<evidence type="ECO:0000313" key="18">
    <source>
        <dbReference type="Proteomes" id="UP000219546"/>
    </source>
</evidence>
<evidence type="ECO:0000256" key="14">
    <source>
        <dbReference type="SAM" id="Phobius"/>
    </source>
</evidence>
<feature type="transmembrane region" description="Helical" evidence="14">
    <location>
        <begin position="170"/>
        <end position="191"/>
    </location>
</feature>
<organism evidence="17 18">
    <name type="scientific">Bacillus oleivorans</name>
    <dbReference type="NCBI Taxonomy" id="1448271"/>
    <lineage>
        <taxon>Bacteria</taxon>
        <taxon>Bacillati</taxon>
        <taxon>Bacillota</taxon>
        <taxon>Bacilli</taxon>
        <taxon>Bacillales</taxon>
        <taxon>Bacillaceae</taxon>
        <taxon>Bacillus</taxon>
    </lineage>
</organism>
<dbReference type="OrthoDB" id="14660at2"/>
<dbReference type="SMART" id="SM00387">
    <property type="entry name" value="HATPase_c"/>
    <property type="match status" value="1"/>
</dbReference>
<dbReference type="PROSITE" id="PS50109">
    <property type="entry name" value="HIS_KIN"/>
    <property type="match status" value="1"/>
</dbReference>
<dbReference type="InterPro" id="IPR003660">
    <property type="entry name" value="HAMP_dom"/>
</dbReference>
<dbReference type="Gene3D" id="6.10.340.10">
    <property type="match status" value="1"/>
</dbReference>
<keyword evidence="18" id="KW-1185">Reference proteome</keyword>
<feature type="transmembrane region" description="Helical" evidence="14">
    <location>
        <begin position="12"/>
        <end position="41"/>
    </location>
</feature>
<dbReference type="EC" id="2.7.13.3" evidence="3"/>
<dbReference type="InterPro" id="IPR036097">
    <property type="entry name" value="HisK_dim/P_sf"/>
</dbReference>
<reference evidence="17 18" key="1">
    <citation type="submission" date="2017-08" db="EMBL/GenBank/DDBJ databases">
        <authorList>
            <person name="de Groot N.N."/>
        </authorList>
    </citation>
    <scope>NUCLEOTIDE SEQUENCE [LARGE SCALE GENOMIC DNA]</scope>
    <source>
        <strain evidence="17 18">JC228</strain>
    </source>
</reference>
<dbReference type="InterPro" id="IPR050398">
    <property type="entry name" value="HssS/ArlS-like"/>
</dbReference>
<dbReference type="RefSeq" id="WP_097156739.1">
    <property type="nucleotide sequence ID" value="NZ_JBEPMQ010000012.1"/>
</dbReference>
<evidence type="ECO:0000256" key="10">
    <source>
        <dbReference type="ARBA" id="ARBA00022840"/>
    </source>
</evidence>
<comment type="subcellular location">
    <subcellularLocation>
        <location evidence="2">Cell membrane</location>
        <topology evidence="2">Multi-pass membrane protein</topology>
    </subcellularLocation>
</comment>
<keyword evidence="10" id="KW-0067">ATP-binding</keyword>
<dbReference type="PANTHER" id="PTHR45528:SF9">
    <property type="entry name" value="SENSOR HISTIDINE KINASE YBDK"/>
    <property type="match status" value="1"/>
</dbReference>
<keyword evidence="12" id="KW-0902">Two-component regulatory system</keyword>
<evidence type="ECO:0000256" key="8">
    <source>
        <dbReference type="ARBA" id="ARBA00022741"/>
    </source>
</evidence>
<gene>
    <name evidence="17" type="ORF">SAMN05877753_101210</name>
</gene>
<evidence type="ECO:0000256" key="4">
    <source>
        <dbReference type="ARBA" id="ARBA00022475"/>
    </source>
</evidence>
<dbReference type="SMART" id="SM00304">
    <property type="entry name" value="HAMP"/>
    <property type="match status" value="1"/>
</dbReference>
<evidence type="ECO:0000256" key="1">
    <source>
        <dbReference type="ARBA" id="ARBA00000085"/>
    </source>
</evidence>
<evidence type="ECO:0000256" key="11">
    <source>
        <dbReference type="ARBA" id="ARBA00022989"/>
    </source>
</evidence>
<feature type="domain" description="Histidine kinase" evidence="15">
    <location>
        <begin position="260"/>
        <end position="458"/>
    </location>
</feature>
<dbReference type="AlphaFoldDB" id="A0A285CH23"/>
<evidence type="ECO:0000256" key="2">
    <source>
        <dbReference type="ARBA" id="ARBA00004651"/>
    </source>
</evidence>
<evidence type="ECO:0000256" key="3">
    <source>
        <dbReference type="ARBA" id="ARBA00012438"/>
    </source>
</evidence>
<evidence type="ECO:0000256" key="13">
    <source>
        <dbReference type="ARBA" id="ARBA00023136"/>
    </source>
</evidence>
<evidence type="ECO:0000256" key="9">
    <source>
        <dbReference type="ARBA" id="ARBA00022777"/>
    </source>
</evidence>
<keyword evidence="4" id="KW-1003">Cell membrane</keyword>
<dbReference type="Pfam" id="PF02518">
    <property type="entry name" value="HATPase_c"/>
    <property type="match status" value="1"/>
</dbReference>
<dbReference type="EMBL" id="OAOP01000001">
    <property type="protein sequence ID" value="SNX66897.1"/>
    <property type="molecule type" value="Genomic_DNA"/>
</dbReference>
<keyword evidence="8" id="KW-0547">Nucleotide-binding</keyword>
<evidence type="ECO:0000256" key="6">
    <source>
        <dbReference type="ARBA" id="ARBA00022679"/>
    </source>
</evidence>
<sequence>MKRKVKFRHSLLSKYILIIGLGLTIFPLSFPFVSLLVFFPINEIETNENPYANHEDLEKMWHQTAQSLDEATDEEIDDSLMRIHKEYPKASVFWVNENNELMLQLPENPDLPQTWSANYSISFMKQSFGGDPFTVVAFIGETQDQGFIVFQVPREVMKTRLDTVQDQYDMIMSIGILTIFGAFIIFSWGFFYKIRKRLVRLEQAMHVNEEANELPDPVIIKKPDEIGALEQSFNEMIRKLEQSRERERKEEELRRHLIANLSHDLKTPLTAIRGYAYSLKKEELSDQGHDALQLLDQKISYMGSLIDNLLSYSLLTSGKYPYNPKKQDLVRSIKASLASWYPAFEKEGFTIHINIPDHIMLIDFDEHWLQRMLDNLFQNVILHAKTGKYISVSLIDLSPGFKLTIADQGRGMESMSAEKGVGVGLSIVSIMAKGLGWKWDIETSKNGTKMIFENSTNRLNENFV</sequence>
<keyword evidence="7 14" id="KW-0812">Transmembrane</keyword>
<evidence type="ECO:0000256" key="7">
    <source>
        <dbReference type="ARBA" id="ARBA00022692"/>
    </source>
</evidence>
<keyword evidence="13 14" id="KW-0472">Membrane</keyword>
<keyword evidence="9 17" id="KW-0418">Kinase</keyword>
<dbReference type="InterPro" id="IPR003594">
    <property type="entry name" value="HATPase_dom"/>
</dbReference>
<dbReference type="GO" id="GO:0005524">
    <property type="term" value="F:ATP binding"/>
    <property type="evidence" value="ECO:0007669"/>
    <property type="project" value="UniProtKB-KW"/>
</dbReference>
<comment type="catalytic activity">
    <reaction evidence="1">
        <text>ATP + protein L-histidine = ADP + protein N-phospho-L-histidine.</text>
        <dbReference type="EC" id="2.7.13.3"/>
    </reaction>
</comment>
<dbReference type="SUPFAM" id="SSF55874">
    <property type="entry name" value="ATPase domain of HSP90 chaperone/DNA topoisomerase II/histidine kinase"/>
    <property type="match status" value="1"/>
</dbReference>
<dbReference type="InterPro" id="IPR003661">
    <property type="entry name" value="HisK_dim/P_dom"/>
</dbReference>
<dbReference type="CDD" id="cd00082">
    <property type="entry name" value="HisKA"/>
    <property type="match status" value="1"/>
</dbReference>
<evidence type="ECO:0000256" key="5">
    <source>
        <dbReference type="ARBA" id="ARBA00022553"/>
    </source>
</evidence>
<evidence type="ECO:0000259" key="15">
    <source>
        <dbReference type="PROSITE" id="PS50109"/>
    </source>
</evidence>
<accession>A0A285CH23</accession>
<evidence type="ECO:0000313" key="17">
    <source>
        <dbReference type="EMBL" id="SNX66897.1"/>
    </source>
</evidence>
<dbReference type="GO" id="GO:0000155">
    <property type="term" value="F:phosphorelay sensor kinase activity"/>
    <property type="evidence" value="ECO:0007669"/>
    <property type="project" value="InterPro"/>
</dbReference>
<dbReference type="CDD" id="cd06225">
    <property type="entry name" value="HAMP"/>
    <property type="match status" value="1"/>
</dbReference>
<keyword evidence="5" id="KW-0597">Phosphoprotein</keyword>
<dbReference type="InterPro" id="IPR005467">
    <property type="entry name" value="His_kinase_dom"/>
</dbReference>
<evidence type="ECO:0000256" key="12">
    <source>
        <dbReference type="ARBA" id="ARBA00023012"/>
    </source>
</evidence>
<evidence type="ECO:0000259" key="16">
    <source>
        <dbReference type="PROSITE" id="PS50885"/>
    </source>
</evidence>
<proteinExistence type="predicted"/>
<dbReference type="Proteomes" id="UP000219546">
    <property type="component" value="Unassembled WGS sequence"/>
</dbReference>